<dbReference type="CDD" id="cd08414">
    <property type="entry name" value="PBP2_LTTR_aromatics_like"/>
    <property type="match status" value="1"/>
</dbReference>
<evidence type="ECO:0000313" key="8">
    <source>
        <dbReference type="Proteomes" id="UP000029738"/>
    </source>
</evidence>
<dbReference type="Pfam" id="PF00126">
    <property type="entry name" value="HTH_1"/>
    <property type="match status" value="1"/>
</dbReference>
<dbReference type="Gene3D" id="3.40.190.10">
    <property type="entry name" value="Periplasmic binding protein-like II"/>
    <property type="match status" value="2"/>
</dbReference>
<proteinExistence type="inferred from homology"/>
<evidence type="ECO:0000313" key="6">
    <source>
        <dbReference type="EMBL" id="KAF3885218.1"/>
    </source>
</evidence>
<reference evidence="6" key="2">
    <citation type="submission" date="2019-11" db="EMBL/GenBank/DDBJ databases">
        <title>Improved Assembly of Tolypothrix boutellei genome.</title>
        <authorList>
            <person name="Sarangi A.N."/>
            <person name="Mukherjee M."/>
            <person name="Ghosh S."/>
            <person name="Singh D."/>
            <person name="Das A."/>
            <person name="Kant S."/>
            <person name="Prusty A."/>
            <person name="Tripathy S."/>
        </authorList>
    </citation>
    <scope>NUCLEOTIDE SEQUENCE</scope>
    <source>
        <strain evidence="6">VB521301</strain>
    </source>
</reference>
<dbReference type="EMBL" id="JHEG04000001">
    <property type="protein sequence ID" value="KAF3885218.1"/>
    <property type="molecule type" value="Genomic_DNA"/>
</dbReference>
<protein>
    <submittedName>
        <fullName evidence="7">LysR family transcriptional regulator</fullName>
    </submittedName>
</protein>
<dbReference type="GO" id="GO:0003677">
    <property type="term" value="F:DNA binding"/>
    <property type="evidence" value="ECO:0007669"/>
    <property type="project" value="UniProtKB-KW"/>
</dbReference>
<sequence length="299" mass="33865">MELRHLRYFVILAEELHFGRAAERLHIAQPPLSQQIRQLETELGFELFHRTKRKVQLTAAGEVFFAQAQQILNQLEQAIQMGRQTSRGEIGQLAIGFVSSAAFNVLPEILRMFRTAVPKVRLELHELTSDQQLQWLAEGRIDVGFLRPPVEEALFKTETIFRESLIVALPEGHTLANETNVSVRSLLSEQFILFPRKLASKLYDAIISFCQQAGFSPQVAQEASQMQTIVSLVAAQMGVAIVPASMRHLQRTGVVYKALQEPTPEVGINTIWRQQDRSPTIQRFLEVVRSFSALNCETF</sequence>
<dbReference type="FunFam" id="1.10.10.10:FF:000001">
    <property type="entry name" value="LysR family transcriptional regulator"/>
    <property type="match status" value="1"/>
</dbReference>
<dbReference type="InterPro" id="IPR000847">
    <property type="entry name" value="LysR_HTH_N"/>
</dbReference>
<dbReference type="InterPro" id="IPR005119">
    <property type="entry name" value="LysR_subst-bd"/>
</dbReference>
<dbReference type="PANTHER" id="PTHR30346:SF0">
    <property type="entry name" value="HCA OPERON TRANSCRIPTIONAL ACTIVATOR HCAR"/>
    <property type="match status" value="1"/>
</dbReference>
<name>A0A0C1N3D6_9CYAN</name>
<comment type="caution">
    <text evidence="7">The sequence shown here is derived from an EMBL/GenBank/DDBJ whole genome shotgun (WGS) entry which is preliminary data.</text>
</comment>
<reference evidence="7" key="1">
    <citation type="journal article" date="2015" name="Genome Announc.">
        <title>Draft Genome Sequence of Tolypothrix boutellei Strain VB521301.</title>
        <authorList>
            <person name="Chandrababunaidu M.M."/>
            <person name="Singh D."/>
            <person name="Sen D."/>
            <person name="Bhan S."/>
            <person name="Das S."/>
            <person name="Gupta A."/>
            <person name="Adhikary S.P."/>
            <person name="Tripathy S."/>
        </authorList>
    </citation>
    <scope>NUCLEOTIDE SEQUENCE</scope>
    <source>
        <strain evidence="7">VB521301</strain>
    </source>
</reference>
<keyword evidence="8" id="KW-1185">Reference proteome</keyword>
<dbReference type="EMBL" id="JHEG02000058">
    <property type="protein sequence ID" value="KIE09082.1"/>
    <property type="molecule type" value="Genomic_DNA"/>
</dbReference>
<dbReference type="InterPro" id="IPR036388">
    <property type="entry name" value="WH-like_DNA-bd_sf"/>
</dbReference>
<evidence type="ECO:0000256" key="3">
    <source>
        <dbReference type="ARBA" id="ARBA00023125"/>
    </source>
</evidence>
<dbReference type="PRINTS" id="PR00039">
    <property type="entry name" value="HTHLYSR"/>
</dbReference>
<dbReference type="PANTHER" id="PTHR30346">
    <property type="entry name" value="TRANSCRIPTIONAL DUAL REGULATOR HCAR-RELATED"/>
    <property type="match status" value="1"/>
</dbReference>
<dbReference type="Gene3D" id="1.10.10.10">
    <property type="entry name" value="Winged helix-like DNA-binding domain superfamily/Winged helix DNA-binding domain"/>
    <property type="match status" value="1"/>
</dbReference>
<dbReference type="PROSITE" id="PS50931">
    <property type="entry name" value="HTH_LYSR"/>
    <property type="match status" value="1"/>
</dbReference>
<evidence type="ECO:0000256" key="2">
    <source>
        <dbReference type="ARBA" id="ARBA00023015"/>
    </source>
</evidence>
<dbReference type="STRING" id="1479485.DA73_0232060"/>
<keyword evidence="3" id="KW-0238">DNA-binding</keyword>
<dbReference type="InterPro" id="IPR036390">
    <property type="entry name" value="WH_DNA-bd_sf"/>
</dbReference>
<keyword evidence="4" id="KW-0804">Transcription</keyword>
<comment type="similarity">
    <text evidence="1">Belongs to the LysR transcriptional regulatory family.</text>
</comment>
<evidence type="ECO:0000313" key="7">
    <source>
        <dbReference type="EMBL" id="KIE09082.1"/>
    </source>
</evidence>
<dbReference type="AlphaFoldDB" id="A0A0C1N3D6"/>
<dbReference type="GO" id="GO:0003700">
    <property type="term" value="F:DNA-binding transcription factor activity"/>
    <property type="evidence" value="ECO:0007669"/>
    <property type="project" value="InterPro"/>
</dbReference>
<evidence type="ECO:0000256" key="1">
    <source>
        <dbReference type="ARBA" id="ARBA00009437"/>
    </source>
</evidence>
<keyword evidence="2" id="KW-0805">Transcription regulation</keyword>
<dbReference type="SUPFAM" id="SSF53850">
    <property type="entry name" value="Periplasmic binding protein-like II"/>
    <property type="match status" value="1"/>
</dbReference>
<feature type="domain" description="HTH lysR-type" evidence="5">
    <location>
        <begin position="1"/>
        <end position="58"/>
    </location>
</feature>
<dbReference type="SUPFAM" id="SSF46785">
    <property type="entry name" value="Winged helix' DNA-binding domain"/>
    <property type="match status" value="1"/>
</dbReference>
<dbReference type="Pfam" id="PF03466">
    <property type="entry name" value="LysR_substrate"/>
    <property type="match status" value="1"/>
</dbReference>
<gene>
    <name evidence="7" type="ORF">DA73_0232060</name>
    <name evidence="6" type="ORF">DA73_0400006915</name>
</gene>
<evidence type="ECO:0000259" key="5">
    <source>
        <dbReference type="PROSITE" id="PS50931"/>
    </source>
</evidence>
<dbReference type="OrthoDB" id="9803735at2"/>
<accession>A0A0C1N3D6</accession>
<organism evidence="7">
    <name type="scientific">Tolypothrix bouteillei VB521301</name>
    <dbReference type="NCBI Taxonomy" id="1479485"/>
    <lineage>
        <taxon>Bacteria</taxon>
        <taxon>Bacillati</taxon>
        <taxon>Cyanobacteriota</taxon>
        <taxon>Cyanophyceae</taxon>
        <taxon>Nostocales</taxon>
        <taxon>Tolypothrichaceae</taxon>
        <taxon>Tolypothrix</taxon>
    </lineage>
</organism>
<dbReference type="RefSeq" id="WP_038090534.1">
    <property type="nucleotide sequence ID" value="NZ_JHEG04000001.1"/>
</dbReference>
<dbReference type="GO" id="GO:0032993">
    <property type="term" value="C:protein-DNA complex"/>
    <property type="evidence" value="ECO:0007669"/>
    <property type="project" value="TreeGrafter"/>
</dbReference>
<evidence type="ECO:0000256" key="4">
    <source>
        <dbReference type="ARBA" id="ARBA00023163"/>
    </source>
</evidence>
<dbReference type="Proteomes" id="UP000029738">
    <property type="component" value="Unassembled WGS sequence"/>
</dbReference>